<feature type="region of interest" description="Disordered" evidence="6">
    <location>
        <begin position="593"/>
        <end position="616"/>
    </location>
</feature>
<feature type="region of interest" description="Disordered" evidence="6">
    <location>
        <begin position="92"/>
        <end position="152"/>
    </location>
</feature>
<keyword evidence="9" id="KW-1185">Reference proteome</keyword>
<dbReference type="CDD" id="cd12148">
    <property type="entry name" value="fungal_TF_MHR"/>
    <property type="match status" value="1"/>
</dbReference>
<dbReference type="GO" id="GO:0008270">
    <property type="term" value="F:zinc ion binding"/>
    <property type="evidence" value="ECO:0007669"/>
    <property type="project" value="InterPro"/>
</dbReference>
<evidence type="ECO:0000256" key="1">
    <source>
        <dbReference type="ARBA" id="ARBA00004123"/>
    </source>
</evidence>
<keyword evidence="2" id="KW-0805">Transcription regulation</keyword>
<feature type="domain" description="Zn(2)-C6 fungal-type" evidence="7">
    <location>
        <begin position="26"/>
        <end position="58"/>
    </location>
</feature>
<evidence type="ECO:0000313" key="9">
    <source>
        <dbReference type="Proteomes" id="UP000799750"/>
    </source>
</evidence>
<sequence>MSATEGSSHAGDNAPQKPSDQQLNRACEPCRLSKVRCLIDPGSSTCQRCAKAKRTCVFVAPQKRRQRKRTDVRVAELEREVRQMRALLKASKISHGIQETEELDDSNSDDQESTPDPTPDPASVKLPSLTHLPWGRESPLQPPVESPGASESEMASDIVSRGLITMDMANEFLDLYRDELCDYYPGTLIPSACTASELRQSKPVLFLSIMAATSQSKGFELSERLFAEVLKVYADRIFIKGEKRLEYVQALVNTICYYTAPGTQAQLQFYQYSNMAATMAIEIGIASKPRTHKQLPEKHGGDLVPVSSPDGLLENCRTILLCYLLTAGLSMRLRRPNILVFNSWMAECMSLLETSPILADKQVCAWVKLQRIADEATTAFGFDDASTSFGLTELRMQVVLREFERKMDAWMRQTPPDVMNLSMRISYQQNIIMMWDFAIDEGKHDAPNFRNKYFTLPSLDQPPDQLEKTTPLKSLQITATLKCMDASQSLLDEFLSLSPKELQNVPNVFFVRAVFSLVVLMKADYALGTNQEGLGELMDGQSLKLDYYLNTVVSRITETIGPQVCRVPSHWLNVINTRILPWYEQYQQVRHSRNASPQQAVTVESHDPTSHSNPPPAPIVYPTGAFVAFPGGRSVSLSITGSDLTPSTSATGGHEHLTFPKSPANMDQAPNFDSQWNFLADDSTYVAEKPAFPADMNTLFDQGDLYFWNDEMDLSGTWMPPGNGFDNLQSQYPPQGS</sequence>
<organism evidence="8 9">
    <name type="scientific">Lophium mytilinum</name>
    <dbReference type="NCBI Taxonomy" id="390894"/>
    <lineage>
        <taxon>Eukaryota</taxon>
        <taxon>Fungi</taxon>
        <taxon>Dikarya</taxon>
        <taxon>Ascomycota</taxon>
        <taxon>Pezizomycotina</taxon>
        <taxon>Dothideomycetes</taxon>
        <taxon>Pleosporomycetidae</taxon>
        <taxon>Mytilinidiales</taxon>
        <taxon>Mytilinidiaceae</taxon>
        <taxon>Lophium</taxon>
    </lineage>
</organism>
<dbReference type="SUPFAM" id="SSF57701">
    <property type="entry name" value="Zn2/Cys6 DNA-binding domain"/>
    <property type="match status" value="1"/>
</dbReference>
<feature type="compositionally biased region" description="Polar residues" evidence="6">
    <location>
        <begin position="593"/>
        <end position="602"/>
    </location>
</feature>
<evidence type="ECO:0000256" key="4">
    <source>
        <dbReference type="ARBA" id="ARBA00023163"/>
    </source>
</evidence>
<dbReference type="PANTHER" id="PTHR31845">
    <property type="entry name" value="FINGER DOMAIN PROTEIN, PUTATIVE-RELATED"/>
    <property type="match status" value="1"/>
</dbReference>
<evidence type="ECO:0000256" key="5">
    <source>
        <dbReference type="ARBA" id="ARBA00023242"/>
    </source>
</evidence>
<dbReference type="InterPro" id="IPR051089">
    <property type="entry name" value="prtT"/>
</dbReference>
<evidence type="ECO:0000256" key="6">
    <source>
        <dbReference type="SAM" id="MobiDB-lite"/>
    </source>
</evidence>
<gene>
    <name evidence="8" type="ORF">BU16DRAFT_34722</name>
</gene>
<name>A0A6A6RIU7_9PEZI</name>
<reference evidence="8" key="1">
    <citation type="journal article" date="2020" name="Stud. Mycol.">
        <title>101 Dothideomycetes genomes: a test case for predicting lifestyles and emergence of pathogens.</title>
        <authorList>
            <person name="Haridas S."/>
            <person name="Albert R."/>
            <person name="Binder M."/>
            <person name="Bloem J."/>
            <person name="Labutti K."/>
            <person name="Salamov A."/>
            <person name="Andreopoulos B."/>
            <person name="Baker S."/>
            <person name="Barry K."/>
            <person name="Bills G."/>
            <person name="Bluhm B."/>
            <person name="Cannon C."/>
            <person name="Castanera R."/>
            <person name="Culley D."/>
            <person name="Daum C."/>
            <person name="Ezra D."/>
            <person name="Gonzalez J."/>
            <person name="Henrissat B."/>
            <person name="Kuo A."/>
            <person name="Liang C."/>
            <person name="Lipzen A."/>
            <person name="Lutzoni F."/>
            <person name="Magnuson J."/>
            <person name="Mondo S."/>
            <person name="Nolan M."/>
            <person name="Ohm R."/>
            <person name="Pangilinan J."/>
            <person name="Park H.-J."/>
            <person name="Ramirez L."/>
            <person name="Alfaro M."/>
            <person name="Sun H."/>
            <person name="Tritt A."/>
            <person name="Yoshinaga Y."/>
            <person name="Zwiers L.-H."/>
            <person name="Turgeon B."/>
            <person name="Goodwin S."/>
            <person name="Spatafora J."/>
            <person name="Crous P."/>
            <person name="Grigoriev I."/>
        </authorList>
    </citation>
    <scope>NUCLEOTIDE SEQUENCE</scope>
    <source>
        <strain evidence="8">CBS 269.34</strain>
    </source>
</reference>
<evidence type="ECO:0000259" key="7">
    <source>
        <dbReference type="PROSITE" id="PS50048"/>
    </source>
</evidence>
<dbReference type="Gene3D" id="4.10.240.10">
    <property type="entry name" value="Zn(2)-C6 fungal-type DNA-binding domain"/>
    <property type="match status" value="1"/>
</dbReference>
<evidence type="ECO:0000313" key="8">
    <source>
        <dbReference type="EMBL" id="KAF2503263.1"/>
    </source>
</evidence>
<keyword evidence="3" id="KW-0238">DNA-binding</keyword>
<dbReference type="OrthoDB" id="5226580at2759"/>
<dbReference type="GO" id="GO:0005634">
    <property type="term" value="C:nucleus"/>
    <property type="evidence" value="ECO:0007669"/>
    <property type="project" value="UniProtKB-SubCell"/>
</dbReference>
<keyword evidence="5" id="KW-0539">Nucleus</keyword>
<dbReference type="SMART" id="SM00066">
    <property type="entry name" value="GAL4"/>
    <property type="match status" value="1"/>
</dbReference>
<feature type="region of interest" description="Disordered" evidence="6">
    <location>
        <begin position="1"/>
        <end position="24"/>
    </location>
</feature>
<dbReference type="GO" id="GO:0000981">
    <property type="term" value="F:DNA-binding transcription factor activity, RNA polymerase II-specific"/>
    <property type="evidence" value="ECO:0007669"/>
    <property type="project" value="InterPro"/>
</dbReference>
<keyword evidence="4" id="KW-0804">Transcription</keyword>
<dbReference type="AlphaFoldDB" id="A0A6A6RIU7"/>
<dbReference type="PROSITE" id="PS50048">
    <property type="entry name" value="ZN2_CY6_FUNGAL_2"/>
    <property type="match status" value="1"/>
</dbReference>
<protein>
    <recommendedName>
        <fullName evidence="7">Zn(2)-C6 fungal-type domain-containing protein</fullName>
    </recommendedName>
</protein>
<accession>A0A6A6RIU7</accession>
<dbReference type="InterPro" id="IPR001138">
    <property type="entry name" value="Zn2Cys6_DnaBD"/>
</dbReference>
<dbReference type="GO" id="GO:0000976">
    <property type="term" value="F:transcription cis-regulatory region binding"/>
    <property type="evidence" value="ECO:0007669"/>
    <property type="project" value="TreeGrafter"/>
</dbReference>
<dbReference type="EMBL" id="MU004181">
    <property type="protein sequence ID" value="KAF2503263.1"/>
    <property type="molecule type" value="Genomic_DNA"/>
</dbReference>
<dbReference type="InterPro" id="IPR036864">
    <property type="entry name" value="Zn2-C6_fun-type_DNA-bd_sf"/>
</dbReference>
<dbReference type="PROSITE" id="PS00463">
    <property type="entry name" value="ZN2_CY6_FUNGAL_1"/>
    <property type="match status" value="1"/>
</dbReference>
<evidence type="ECO:0000256" key="3">
    <source>
        <dbReference type="ARBA" id="ARBA00023125"/>
    </source>
</evidence>
<feature type="compositionally biased region" description="Acidic residues" evidence="6">
    <location>
        <begin position="99"/>
        <end position="113"/>
    </location>
</feature>
<dbReference type="CDD" id="cd00067">
    <property type="entry name" value="GAL4"/>
    <property type="match status" value="1"/>
</dbReference>
<evidence type="ECO:0000256" key="2">
    <source>
        <dbReference type="ARBA" id="ARBA00023015"/>
    </source>
</evidence>
<comment type="subcellular location">
    <subcellularLocation>
        <location evidence="1">Nucleus</location>
    </subcellularLocation>
</comment>
<proteinExistence type="predicted"/>
<dbReference type="PANTHER" id="PTHR31845:SF39">
    <property type="entry name" value="TRANSCRIPTION FACTOR PBCR-RELATED"/>
    <property type="match status" value="1"/>
</dbReference>
<dbReference type="Proteomes" id="UP000799750">
    <property type="component" value="Unassembled WGS sequence"/>
</dbReference>